<protein>
    <recommendedName>
        <fullName evidence="1">Reverse transcriptase Ty1/copia-type domain-containing protein</fullName>
    </recommendedName>
</protein>
<feature type="non-terminal residue" evidence="2">
    <location>
        <position position="208"/>
    </location>
</feature>
<dbReference type="InterPro" id="IPR013103">
    <property type="entry name" value="RVT_2"/>
</dbReference>
<gene>
    <name evidence="2" type="ORF">CR513_59834</name>
</gene>
<feature type="non-terminal residue" evidence="2">
    <location>
        <position position="1"/>
    </location>
</feature>
<dbReference type="OrthoDB" id="1692315at2759"/>
<dbReference type="Proteomes" id="UP000257109">
    <property type="component" value="Unassembled WGS sequence"/>
</dbReference>
<dbReference type="EMBL" id="QJKJ01015837">
    <property type="protein sequence ID" value="RDX61893.1"/>
    <property type="molecule type" value="Genomic_DNA"/>
</dbReference>
<feature type="domain" description="Reverse transcriptase Ty1/copia-type" evidence="1">
    <location>
        <begin position="3"/>
        <end position="124"/>
    </location>
</feature>
<reference evidence="2" key="1">
    <citation type="submission" date="2018-05" db="EMBL/GenBank/DDBJ databases">
        <title>Draft genome of Mucuna pruriens seed.</title>
        <authorList>
            <person name="Nnadi N.E."/>
            <person name="Vos R."/>
            <person name="Hasami M.H."/>
            <person name="Devisetty U.K."/>
            <person name="Aguiy J.C."/>
        </authorList>
    </citation>
    <scope>NUCLEOTIDE SEQUENCE [LARGE SCALE GENOMIC DNA]</scope>
    <source>
        <strain evidence="2">JCA_2017</strain>
    </source>
</reference>
<proteinExistence type="predicted"/>
<name>A0A371E7B0_MUCPR</name>
<evidence type="ECO:0000313" key="2">
    <source>
        <dbReference type="EMBL" id="RDX61893.1"/>
    </source>
</evidence>
<sequence length="208" mass="24416">HDNHTYDLVKLPKGKKVLENRWIYKIKQESNYASPRYKTRLVKKCVDFNEIFSPIVKMSSIKIVLSLATTFDLEVEQMNVKTTFLHGDLEEEIYMKQPNGFQVSRKEDCVQAQKELAWSKAGSMTVVQEKKNYKVIEEQDFENFNNFYNYYGIIHDNITPYSLEMNHKACLAYVRIPNLKRKILTSKAYECDSRVSTFTFVVITYCCA</sequence>
<dbReference type="Pfam" id="PF07727">
    <property type="entry name" value="RVT_2"/>
    <property type="match status" value="1"/>
</dbReference>
<organism evidence="2 3">
    <name type="scientific">Mucuna pruriens</name>
    <name type="common">Velvet bean</name>
    <name type="synonym">Dolichos pruriens</name>
    <dbReference type="NCBI Taxonomy" id="157652"/>
    <lineage>
        <taxon>Eukaryota</taxon>
        <taxon>Viridiplantae</taxon>
        <taxon>Streptophyta</taxon>
        <taxon>Embryophyta</taxon>
        <taxon>Tracheophyta</taxon>
        <taxon>Spermatophyta</taxon>
        <taxon>Magnoliopsida</taxon>
        <taxon>eudicotyledons</taxon>
        <taxon>Gunneridae</taxon>
        <taxon>Pentapetalae</taxon>
        <taxon>rosids</taxon>
        <taxon>fabids</taxon>
        <taxon>Fabales</taxon>
        <taxon>Fabaceae</taxon>
        <taxon>Papilionoideae</taxon>
        <taxon>50 kb inversion clade</taxon>
        <taxon>NPAAA clade</taxon>
        <taxon>indigoferoid/millettioid clade</taxon>
        <taxon>Phaseoleae</taxon>
        <taxon>Mucuna</taxon>
    </lineage>
</organism>
<keyword evidence="3" id="KW-1185">Reference proteome</keyword>
<evidence type="ECO:0000313" key="3">
    <source>
        <dbReference type="Proteomes" id="UP000257109"/>
    </source>
</evidence>
<evidence type="ECO:0000259" key="1">
    <source>
        <dbReference type="Pfam" id="PF07727"/>
    </source>
</evidence>
<dbReference type="AlphaFoldDB" id="A0A371E7B0"/>
<comment type="caution">
    <text evidence="2">The sequence shown here is derived from an EMBL/GenBank/DDBJ whole genome shotgun (WGS) entry which is preliminary data.</text>
</comment>
<accession>A0A371E7B0</accession>
<dbReference type="STRING" id="157652.A0A371E7B0"/>